<evidence type="ECO:0000256" key="1">
    <source>
        <dbReference type="SAM" id="MobiDB-lite"/>
    </source>
</evidence>
<dbReference type="EMBL" id="GBRH01172957">
    <property type="protein sequence ID" value="JAE24939.1"/>
    <property type="molecule type" value="Transcribed_RNA"/>
</dbReference>
<reference evidence="2" key="2">
    <citation type="journal article" date="2015" name="Data Brief">
        <title>Shoot transcriptome of the giant reed, Arundo donax.</title>
        <authorList>
            <person name="Barrero R.A."/>
            <person name="Guerrero F.D."/>
            <person name="Moolhuijzen P."/>
            <person name="Goolsby J.A."/>
            <person name="Tidwell J."/>
            <person name="Bellgard S.E."/>
            <person name="Bellgard M.I."/>
        </authorList>
    </citation>
    <scope>NUCLEOTIDE SEQUENCE</scope>
    <source>
        <tissue evidence="2">Shoot tissue taken approximately 20 cm above the soil surface</tissue>
    </source>
</reference>
<accession>A0A0A9GNC8</accession>
<reference evidence="2" key="1">
    <citation type="submission" date="2014-09" db="EMBL/GenBank/DDBJ databases">
        <authorList>
            <person name="Magalhaes I.L.F."/>
            <person name="Oliveira U."/>
            <person name="Santos F.R."/>
            <person name="Vidigal T.H.D.A."/>
            <person name="Brescovit A.D."/>
            <person name="Santos A.J."/>
        </authorList>
    </citation>
    <scope>NUCLEOTIDE SEQUENCE</scope>
    <source>
        <tissue evidence="2">Shoot tissue taken approximately 20 cm above the soil surface</tissue>
    </source>
</reference>
<dbReference type="AlphaFoldDB" id="A0A0A9GNC8"/>
<organism evidence="2">
    <name type="scientific">Arundo donax</name>
    <name type="common">Giant reed</name>
    <name type="synonym">Donax arundinaceus</name>
    <dbReference type="NCBI Taxonomy" id="35708"/>
    <lineage>
        <taxon>Eukaryota</taxon>
        <taxon>Viridiplantae</taxon>
        <taxon>Streptophyta</taxon>
        <taxon>Embryophyta</taxon>
        <taxon>Tracheophyta</taxon>
        <taxon>Spermatophyta</taxon>
        <taxon>Magnoliopsida</taxon>
        <taxon>Liliopsida</taxon>
        <taxon>Poales</taxon>
        <taxon>Poaceae</taxon>
        <taxon>PACMAD clade</taxon>
        <taxon>Arundinoideae</taxon>
        <taxon>Arundineae</taxon>
        <taxon>Arundo</taxon>
    </lineage>
</organism>
<sequence length="47" mass="5420">MARLFSGKLSKPKFMMVNSRSPKFTVTNMQIPPQTGRESAFQKLEHH</sequence>
<name>A0A0A9GNC8_ARUDO</name>
<evidence type="ECO:0000313" key="2">
    <source>
        <dbReference type="EMBL" id="JAE24939.1"/>
    </source>
</evidence>
<protein>
    <submittedName>
        <fullName evidence="2">Uncharacterized protein</fullName>
    </submittedName>
</protein>
<proteinExistence type="predicted"/>
<feature type="region of interest" description="Disordered" evidence="1">
    <location>
        <begin position="26"/>
        <end position="47"/>
    </location>
</feature>
<feature type="compositionally biased region" description="Polar residues" evidence="1">
    <location>
        <begin position="26"/>
        <end position="37"/>
    </location>
</feature>